<dbReference type="Pfam" id="PF09339">
    <property type="entry name" value="HTH_IclR"/>
    <property type="match status" value="1"/>
</dbReference>
<dbReference type="RefSeq" id="WP_304122597.1">
    <property type="nucleotide sequence ID" value="NZ_DYZA01000157.1"/>
</dbReference>
<dbReference type="GO" id="GO:0003700">
    <property type="term" value="F:DNA-binding transcription factor activity"/>
    <property type="evidence" value="ECO:0007669"/>
    <property type="project" value="TreeGrafter"/>
</dbReference>
<dbReference type="SMART" id="SM00346">
    <property type="entry name" value="HTH_ICLR"/>
    <property type="match status" value="1"/>
</dbReference>
<accession>A0A921DSZ7</accession>
<dbReference type="GO" id="GO:0045892">
    <property type="term" value="P:negative regulation of DNA-templated transcription"/>
    <property type="evidence" value="ECO:0007669"/>
    <property type="project" value="TreeGrafter"/>
</dbReference>
<evidence type="ECO:0000259" key="4">
    <source>
        <dbReference type="PROSITE" id="PS51077"/>
    </source>
</evidence>
<comment type="caution">
    <text evidence="6">The sequence shown here is derived from an EMBL/GenBank/DDBJ whole genome shotgun (WGS) entry which is preliminary data.</text>
</comment>
<dbReference type="Gene3D" id="1.10.10.10">
    <property type="entry name" value="Winged helix-like DNA-binding domain superfamily/Winged helix DNA-binding domain"/>
    <property type="match status" value="1"/>
</dbReference>
<dbReference type="InterPro" id="IPR005471">
    <property type="entry name" value="Tscrpt_reg_IclR_N"/>
</dbReference>
<evidence type="ECO:0000256" key="2">
    <source>
        <dbReference type="ARBA" id="ARBA00023125"/>
    </source>
</evidence>
<dbReference type="PROSITE" id="PS51077">
    <property type="entry name" value="HTH_ICLR"/>
    <property type="match status" value="1"/>
</dbReference>
<dbReference type="InterPro" id="IPR050707">
    <property type="entry name" value="HTH_MetabolicPath_Reg"/>
</dbReference>
<evidence type="ECO:0000313" key="6">
    <source>
        <dbReference type="EMBL" id="HJD97547.1"/>
    </source>
</evidence>
<dbReference type="Proteomes" id="UP000698963">
    <property type="component" value="Unassembled WGS sequence"/>
</dbReference>
<protein>
    <submittedName>
        <fullName evidence="6">IclR family transcriptional regulator</fullName>
    </submittedName>
</protein>
<evidence type="ECO:0000313" key="7">
    <source>
        <dbReference type="Proteomes" id="UP000698963"/>
    </source>
</evidence>
<dbReference type="Gene3D" id="3.30.450.40">
    <property type="match status" value="1"/>
</dbReference>
<dbReference type="Pfam" id="PF01614">
    <property type="entry name" value="IclR_C"/>
    <property type="match status" value="1"/>
</dbReference>
<dbReference type="PROSITE" id="PS51078">
    <property type="entry name" value="ICLR_ED"/>
    <property type="match status" value="1"/>
</dbReference>
<organism evidence="6 7">
    <name type="scientific">Mailhella massiliensis</name>
    <dbReference type="NCBI Taxonomy" id="1903261"/>
    <lineage>
        <taxon>Bacteria</taxon>
        <taxon>Pseudomonadati</taxon>
        <taxon>Thermodesulfobacteriota</taxon>
        <taxon>Desulfovibrionia</taxon>
        <taxon>Desulfovibrionales</taxon>
        <taxon>Desulfovibrionaceae</taxon>
        <taxon>Mailhella</taxon>
    </lineage>
</organism>
<keyword evidence="3" id="KW-0804">Transcription</keyword>
<feature type="domain" description="IclR-ED" evidence="5">
    <location>
        <begin position="57"/>
        <end position="247"/>
    </location>
</feature>
<keyword evidence="2" id="KW-0238">DNA-binding</keyword>
<dbReference type="AlphaFoldDB" id="A0A921DSZ7"/>
<dbReference type="SUPFAM" id="SSF46785">
    <property type="entry name" value="Winged helix' DNA-binding domain"/>
    <property type="match status" value="1"/>
</dbReference>
<keyword evidence="1" id="KW-0805">Transcription regulation</keyword>
<dbReference type="InterPro" id="IPR029016">
    <property type="entry name" value="GAF-like_dom_sf"/>
</dbReference>
<evidence type="ECO:0000256" key="3">
    <source>
        <dbReference type="ARBA" id="ARBA00023163"/>
    </source>
</evidence>
<feature type="domain" description="HTH iclR-type" evidence="4">
    <location>
        <begin position="2"/>
        <end position="63"/>
    </location>
</feature>
<dbReference type="InterPro" id="IPR014757">
    <property type="entry name" value="Tscrpt_reg_IclR_C"/>
</dbReference>
<evidence type="ECO:0000259" key="5">
    <source>
        <dbReference type="PROSITE" id="PS51078"/>
    </source>
</evidence>
<reference evidence="6" key="2">
    <citation type="submission" date="2021-09" db="EMBL/GenBank/DDBJ databases">
        <authorList>
            <person name="Gilroy R."/>
        </authorList>
    </citation>
    <scope>NUCLEOTIDE SEQUENCE</scope>
    <source>
        <strain evidence="6">ChiGjej2B2-19336</strain>
    </source>
</reference>
<dbReference type="InterPro" id="IPR036388">
    <property type="entry name" value="WH-like_DNA-bd_sf"/>
</dbReference>
<dbReference type="EMBL" id="DYZA01000157">
    <property type="protein sequence ID" value="HJD97547.1"/>
    <property type="molecule type" value="Genomic_DNA"/>
</dbReference>
<dbReference type="PANTHER" id="PTHR30136:SF24">
    <property type="entry name" value="HTH-TYPE TRANSCRIPTIONAL REPRESSOR ALLR"/>
    <property type="match status" value="1"/>
</dbReference>
<dbReference type="InterPro" id="IPR036390">
    <property type="entry name" value="WH_DNA-bd_sf"/>
</dbReference>
<dbReference type="PANTHER" id="PTHR30136">
    <property type="entry name" value="HELIX-TURN-HELIX TRANSCRIPTIONAL REGULATOR, ICLR FAMILY"/>
    <property type="match status" value="1"/>
</dbReference>
<evidence type="ECO:0000256" key="1">
    <source>
        <dbReference type="ARBA" id="ARBA00023015"/>
    </source>
</evidence>
<sequence length="261" mass="29001">MIRVLDRAVRILDVVADGNGMTLSEISKAVDLPCNTALRIILSLISYGFLEQQAGSKTYRLGRHLLTLSLQVPYPPSLVEVSRGPMQELAQDTMEDIGLSVFKDGSPIIIQKIMGPQPLKIIDSLNIAVPLHCGAFRKMLLAHQPDAWIDDYLQSAPFIRFTGTTVMDREATRRELSRIREQGFALSHGEYLKDAGGVAVPVYGLYHEFLACLFIVGPNTRINTERMPRLVEKLQACARKIMDNIRGTVPCLPCEHADGDE</sequence>
<dbReference type="GO" id="GO:0003677">
    <property type="term" value="F:DNA binding"/>
    <property type="evidence" value="ECO:0007669"/>
    <property type="project" value="UniProtKB-KW"/>
</dbReference>
<proteinExistence type="predicted"/>
<dbReference type="SUPFAM" id="SSF55781">
    <property type="entry name" value="GAF domain-like"/>
    <property type="match status" value="1"/>
</dbReference>
<name>A0A921DSZ7_9BACT</name>
<reference evidence="6" key="1">
    <citation type="journal article" date="2021" name="PeerJ">
        <title>Extensive microbial diversity within the chicken gut microbiome revealed by metagenomics and culture.</title>
        <authorList>
            <person name="Gilroy R."/>
            <person name="Ravi A."/>
            <person name="Getino M."/>
            <person name="Pursley I."/>
            <person name="Horton D.L."/>
            <person name="Alikhan N.F."/>
            <person name="Baker D."/>
            <person name="Gharbi K."/>
            <person name="Hall N."/>
            <person name="Watson M."/>
            <person name="Adriaenssens E.M."/>
            <person name="Foster-Nyarko E."/>
            <person name="Jarju S."/>
            <person name="Secka A."/>
            <person name="Antonio M."/>
            <person name="Oren A."/>
            <person name="Chaudhuri R.R."/>
            <person name="La Ragione R."/>
            <person name="Hildebrand F."/>
            <person name="Pallen M.J."/>
        </authorList>
    </citation>
    <scope>NUCLEOTIDE SEQUENCE</scope>
    <source>
        <strain evidence="6">ChiGjej2B2-19336</strain>
    </source>
</reference>
<gene>
    <name evidence="6" type="ORF">K8W16_07865</name>
</gene>